<dbReference type="RefSeq" id="WP_161861999.1">
    <property type="nucleotide sequence ID" value="NZ_CP046620.1"/>
</dbReference>
<dbReference type="AlphaFoldDB" id="A0A6P1SY86"/>
<proteinExistence type="predicted"/>
<sequence length="142" mass="15841">MARPRKEIDFDQLVNLARIHCTAEECAAFFGVSSDTIDRRLKEAGEGGCAEFYKKHSAEGKASLRRAQWVTAQGGNPTMLIWLGKQWLGQKDTRWQNDRDDEVPQSLTINIVGREAEGPVRVTRAAEPGLLETESVAIEERG</sequence>
<evidence type="ECO:0000313" key="1">
    <source>
        <dbReference type="EMBL" id="QHQ35438.1"/>
    </source>
</evidence>
<reference evidence="1 2" key="1">
    <citation type="submission" date="2019-12" db="EMBL/GenBank/DDBJ databases">
        <title>Complete genome sequence of Algicella marina strain 9Alg 56(T) isolated from the red alga Tichocarpus crinitus.</title>
        <authorList>
            <person name="Kim S.-G."/>
            <person name="Nedashkovskaya O.I."/>
        </authorList>
    </citation>
    <scope>NUCLEOTIDE SEQUENCE [LARGE SCALE GENOMIC DNA]</scope>
    <source>
        <strain evidence="1 2">9Alg 56</strain>
    </source>
</reference>
<evidence type="ECO:0000313" key="2">
    <source>
        <dbReference type="Proteomes" id="UP000464495"/>
    </source>
</evidence>
<dbReference type="KEGG" id="amaq:GO499_09660"/>
<protein>
    <submittedName>
        <fullName evidence="1">Uncharacterized protein</fullName>
    </submittedName>
</protein>
<organism evidence="1 2">
    <name type="scientific">Algicella marina</name>
    <dbReference type="NCBI Taxonomy" id="2683284"/>
    <lineage>
        <taxon>Bacteria</taxon>
        <taxon>Pseudomonadati</taxon>
        <taxon>Pseudomonadota</taxon>
        <taxon>Alphaproteobacteria</taxon>
        <taxon>Rhodobacterales</taxon>
        <taxon>Paracoccaceae</taxon>
        <taxon>Algicella</taxon>
    </lineage>
</organism>
<keyword evidence="2" id="KW-1185">Reference proteome</keyword>
<name>A0A6P1SY86_9RHOB</name>
<dbReference type="Proteomes" id="UP000464495">
    <property type="component" value="Chromosome"/>
</dbReference>
<gene>
    <name evidence="1" type="ORF">GO499_09660</name>
</gene>
<accession>A0A6P1SY86</accession>
<dbReference type="EMBL" id="CP046620">
    <property type="protein sequence ID" value="QHQ35438.1"/>
    <property type="molecule type" value="Genomic_DNA"/>
</dbReference>